<organism evidence="1 2">
    <name type="scientific">Rhizoclosmatium globosum</name>
    <dbReference type="NCBI Taxonomy" id="329046"/>
    <lineage>
        <taxon>Eukaryota</taxon>
        <taxon>Fungi</taxon>
        <taxon>Fungi incertae sedis</taxon>
        <taxon>Chytridiomycota</taxon>
        <taxon>Chytridiomycota incertae sedis</taxon>
        <taxon>Chytridiomycetes</taxon>
        <taxon>Chytridiales</taxon>
        <taxon>Chytriomycetaceae</taxon>
        <taxon>Rhizoclosmatium</taxon>
    </lineage>
</organism>
<sequence length="293" mass="33128">MLGSPILELNSKNVIASTSHLICIMPPYSRLSLEVFCRIAYFSPASSLLPLAHAFSFYSFSSKLCATGKSLPNNPSINQLFPVFHFPCSDEDLDIQGPLHLSNEAKKCLRKWLSLLSMCGGSVSFTVWGLDYLVDSVKPMIEGLELAAYVQLVHSHQDTDTDEIWALGELSSWNIEIRVLTVDAGFSEVFALQNIRARKLLLLDRIPDGLFDVVNTVLLPPLWTGLVELQSEYMSDEVVKAINTCSHWSRLFLTLIRFKTSRCNFQWFPRMNCCQRIPDIGEPHLYLKEYCNA</sequence>
<proteinExistence type="predicted"/>
<name>A0A1Y2BY08_9FUNG</name>
<protein>
    <submittedName>
        <fullName evidence="1">Uncharacterized protein</fullName>
    </submittedName>
</protein>
<gene>
    <name evidence="1" type="ORF">BCR33DRAFT_390347</name>
</gene>
<reference evidence="1 2" key="1">
    <citation type="submission" date="2016-07" db="EMBL/GenBank/DDBJ databases">
        <title>Pervasive Adenine N6-methylation of Active Genes in Fungi.</title>
        <authorList>
            <consortium name="DOE Joint Genome Institute"/>
            <person name="Mondo S.J."/>
            <person name="Dannebaum R.O."/>
            <person name="Kuo R.C."/>
            <person name="Labutti K."/>
            <person name="Haridas S."/>
            <person name="Kuo A."/>
            <person name="Salamov A."/>
            <person name="Ahrendt S.R."/>
            <person name="Lipzen A."/>
            <person name="Sullivan W."/>
            <person name="Andreopoulos W.B."/>
            <person name="Clum A."/>
            <person name="Lindquist E."/>
            <person name="Daum C."/>
            <person name="Ramamoorthy G.K."/>
            <person name="Gryganskyi A."/>
            <person name="Culley D."/>
            <person name="Magnuson J.K."/>
            <person name="James T.Y."/>
            <person name="O'Malley M.A."/>
            <person name="Stajich J.E."/>
            <person name="Spatafora J.W."/>
            <person name="Visel A."/>
            <person name="Grigoriev I.V."/>
        </authorList>
    </citation>
    <scope>NUCLEOTIDE SEQUENCE [LARGE SCALE GENOMIC DNA]</scope>
    <source>
        <strain evidence="1 2">JEL800</strain>
    </source>
</reference>
<accession>A0A1Y2BY08</accession>
<keyword evidence="2" id="KW-1185">Reference proteome</keyword>
<dbReference type="Proteomes" id="UP000193642">
    <property type="component" value="Unassembled WGS sequence"/>
</dbReference>
<dbReference type="OrthoDB" id="10327903at2759"/>
<evidence type="ECO:0000313" key="1">
    <source>
        <dbReference type="EMBL" id="ORY39537.1"/>
    </source>
</evidence>
<evidence type="ECO:0000313" key="2">
    <source>
        <dbReference type="Proteomes" id="UP000193642"/>
    </source>
</evidence>
<dbReference type="EMBL" id="MCGO01000039">
    <property type="protein sequence ID" value="ORY39537.1"/>
    <property type="molecule type" value="Genomic_DNA"/>
</dbReference>
<comment type="caution">
    <text evidence="1">The sequence shown here is derived from an EMBL/GenBank/DDBJ whole genome shotgun (WGS) entry which is preliminary data.</text>
</comment>
<dbReference type="AlphaFoldDB" id="A0A1Y2BY08"/>